<organism evidence="8 9">
    <name type="scientific">Synchytrium microbalum</name>
    <dbReference type="NCBI Taxonomy" id="1806994"/>
    <lineage>
        <taxon>Eukaryota</taxon>
        <taxon>Fungi</taxon>
        <taxon>Fungi incertae sedis</taxon>
        <taxon>Chytridiomycota</taxon>
        <taxon>Chytridiomycota incertae sedis</taxon>
        <taxon>Chytridiomycetes</taxon>
        <taxon>Synchytriales</taxon>
        <taxon>Synchytriaceae</taxon>
        <taxon>Synchytrium</taxon>
    </lineage>
</organism>
<dbReference type="InterPro" id="IPR011706">
    <property type="entry name" value="Cu-oxidase_C"/>
</dbReference>
<dbReference type="RefSeq" id="XP_031023698.1">
    <property type="nucleotide sequence ID" value="XM_031170313.1"/>
</dbReference>
<dbReference type="OrthoDB" id="2156395at2759"/>
<sequence length="663" mass="72316">MRPNLIWASLLGTLFFNSVSANGPSWRDDDSKNTNVGKFSNNHHEGDYGHQEDNHQDPLHLVGSNIVPAVVSNNVRHVTLTVSYGKVSPDGFLVDGILVNGQFPAPAIVAYEGETLQVTVVNRLGSGKPTTMHWHGLFQNGTQINDGVSFVTQCPIVDGHQYTYTMYLKQSGTFWYHSHYRTQYGEGQRGAIVILPKTYSKVQKGSHDALITLSDWYHGNGDVLFNNLFNLSSPINGIPPTPDSVLINGRGQGNCSSLVAANLEPNTTVCGSDLYSTLDFASDKKYWVRVINMAAFSGFVFQIPGVKLYVVETDGVETVPTPVDQIFIEPGQRVSFVVDAHTLSSGLFTMQALTQFRFAFPDVSLKAINLGYIRVDGSNTPAIQVPVNANDTLQLYGSGFVQNVNKTVVGWAPPTEGSVPEITDMTPSTRLLYEFQFANDNATGQRYNFASVYQYIDDEIVGLFGGSTWNPDNVTALEYAVAGAKSNNLVSPTNKANFPRGWNAIATPGGDVVELTWINILAPIPIDHPLHLHGHNFWVVGSGNLQVDATGQTILPTLADIESGITNLTKGATNTPLRDVATVNGGTWLTVRYVANNPGVWASHCHFDWHLNLGFAVYLVEAQEKLADLEFPHAWKQVCADARAQGVMPLGNTTRIGVNVTTF</sequence>
<name>A0A507BZF6_9FUNG</name>
<evidence type="ECO:0008006" key="10">
    <source>
        <dbReference type="Google" id="ProtNLM"/>
    </source>
</evidence>
<feature type="domain" description="Plastocyanin-like" evidence="7">
    <location>
        <begin position="82"/>
        <end position="197"/>
    </location>
</feature>
<protein>
    <recommendedName>
        <fullName evidence="10">Laccase</fullName>
    </recommendedName>
</protein>
<proteinExistence type="inferred from homology"/>
<dbReference type="Pfam" id="PF07731">
    <property type="entry name" value="Cu-oxidase_2"/>
    <property type="match status" value="1"/>
</dbReference>
<reference evidence="8 9" key="1">
    <citation type="journal article" date="2019" name="Sci. Rep.">
        <title>Comparative genomics of chytrid fungi reveal insights into the obligate biotrophic and pathogenic lifestyle of Synchytrium endobioticum.</title>
        <authorList>
            <person name="van de Vossenberg B.T.L.H."/>
            <person name="Warris S."/>
            <person name="Nguyen H.D.T."/>
            <person name="van Gent-Pelzer M.P.E."/>
            <person name="Joly D.L."/>
            <person name="van de Geest H.C."/>
            <person name="Bonants P.J.M."/>
            <person name="Smith D.S."/>
            <person name="Levesque C.A."/>
            <person name="van der Lee T.A.J."/>
        </authorList>
    </citation>
    <scope>NUCLEOTIDE SEQUENCE [LARGE SCALE GENOMIC DNA]</scope>
    <source>
        <strain evidence="8 9">JEL517</strain>
    </source>
</reference>
<accession>A0A507BZF6</accession>
<feature type="domain" description="Plastocyanin-like" evidence="5">
    <location>
        <begin position="209"/>
        <end position="373"/>
    </location>
</feature>
<evidence type="ECO:0000256" key="3">
    <source>
        <dbReference type="SAM" id="MobiDB-lite"/>
    </source>
</evidence>
<feature type="signal peptide" evidence="4">
    <location>
        <begin position="1"/>
        <end position="21"/>
    </location>
</feature>
<dbReference type="EMBL" id="QEAO01000029">
    <property type="protein sequence ID" value="TPX32511.1"/>
    <property type="molecule type" value="Genomic_DNA"/>
</dbReference>
<evidence type="ECO:0000256" key="1">
    <source>
        <dbReference type="ARBA" id="ARBA00010609"/>
    </source>
</evidence>
<dbReference type="SUPFAM" id="SSF49503">
    <property type="entry name" value="Cupredoxins"/>
    <property type="match status" value="3"/>
</dbReference>
<keyword evidence="2" id="KW-0186">Copper</keyword>
<feature type="domain" description="Plastocyanin-like" evidence="6">
    <location>
        <begin position="480"/>
        <end position="623"/>
    </location>
</feature>
<evidence type="ECO:0000313" key="9">
    <source>
        <dbReference type="Proteomes" id="UP000319731"/>
    </source>
</evidence>
<dbReference type="STRING" id="1806994.A0A507BZF6"/>
<dbReference type="Pfam" id="PF07732">
    <property type="entry name" value="Cu-oxidase_3"/>
    <property type="match status" value="1"/>
</dbReference>
<dbReference type="GO" id="GO:0016491">
    <property type="term" value="F:oxidoreductase activity"/>
    <property type="evidence" value="ECO:0007669"/>
    <property type="project" value="InterPro"/>
</dbReference>
<evidence type="ECO:0000259" key="7">
    <source>
        <dbReference type="Pfam" id="PF07732"/>
    </source>
</evidence>
<dbReference type="PANTHER" id="PTHR11709:SF511">
    <property type="entry name" value="LACCASE"/>
    <property type="match status" value="1"/>
</dbReference>
<dbReference type="CDD" id="cd04205">
    <property type="entry name" value="CuRO_2_LCC_like"/>
    <property type="match status" value="1"/>
</dbReference>
<dbReference type="Gene3D" id="2.60.40.420">
    <property type="entry name" value="Cupredoxins - blue copper proteins"/>
    <property type="match status" value="3"/>
</dbReference>
<feature type="compositionally biased region" description="Basic and acidic residues" evidence="3">
    <location>
        <begin position="42"/>
        <end position="54"/>
    </location>
</feature>
<evidence type="ECO:0000259" key="6">
    <source>
        <dbReference type="Pfam" id="PF07731"/>
    </source>
</evidence>
<gene>
    <name evidence="8" type="ORF">SmJEL517_g04385</name>
</gene>
<dbReference type="AlphaFoldDB" id="A0A507BZF6"/>
<dbReference type="Proteomes" id="UP000319731">
    <property type="component" value="Unassembled WGS sequence"/>
</dbReference>
<feature type="region of interest" description="Disordered" evidence="3">
    <location>
        <begin position="24"/>
        <end position="54"/>
    </location>
</feature>
<dbReference type="GeneID" id="42005610"/>
<evidence type="ECO:0000256" key="2">
    <source>
        <dbReference type="ARBA" id="ARBA00023008"/>
    </source>
</evidence>
<dbReference type="Pfam" id="PF00394">
    <property type="entry name" value="Cu-oxidase"/>
    <property type="match status" value="1"/>
</dbReference>
<keyword evidence="4" id="KW-0732">Signal</keyword>
<dbReference type="InterPro" id="IPR045087">
    <property type="entry name" value="Cu-oxidase_fam"/>
</dbReference>
<evidence type="ECO:0000259" key="5">
    <source>
        <dbReference type="Pfam" id="PF00394"/>
    </source>
</evidence>
<evidence type="ECO:0000313" key="8">
    <source>
        <dbReference type="EMBL" id="TPX32511.1"/>
    </source>
</evidence>
<dbReference type="InterPro" id="IPR001117">
    <property type="entry name" value="Cu-oxidase_2nd"/>
</dbReference>
<evidence type="ECO:0000256" key="4">
    <source>
        <dbReference type="SAM" id="SignalP"/>
    </source>
</evidence>
<dbReference type="GO" id="GO:0005507">
    <property type="term" value="F:copper ion binding"/>
    <property type="evidence" value="ECO:0007669"/>
    <property type="project" value="InterPro"/>
</dbReference>
<feature type="chain" id="PRO_5021241188" description="Laccase" evidence="4">
    <location>
        <begin position="22"/>
        <end position="663"/>
    </location>
</feature>
<keyword evidence="9" id="KW-1185">Reference proteome</keyword>
<dbReference type="InterPro" id="IPR011707">
    <property type="entry name" value="Cu-oxidase-like_N"/>
</dbReference>
<comment type="similarity">
    <text evidence="1">Belongs to the multicopper oxidase family.</text>
</comment>
<dbReference type="PANTHER" id="PTHR11709">
    <property type="entry name" value="MULTI-COPPER OXIDASE"/>
    <property type="match status" value="1"/>
</dbReference>
<comment type="caution">
    <text evidence="8">The sequence shown here is derived from an EMBL/GenBank/DDBJ whole genome shotgun (WGS) entry which is preliminary data.</text>
</comment>
<dbReference type="InterPro" id="IPR008972">
    <property type="entry name" value="Cupredoxin"/>
</dbReference>